<dbReference type="InterPro" id="IPR038076">
    <property type="entry name" value="MgtE_N_sf"/>
</dbReference>
<dbReference type="PROSITE" id="PS51371">
    <property type="entry name" value="CBS"/>
    <property type="match status" value="2"/>
</dbReference>
<evidence type="ECO:0000256" key="2">
    <source>
        <dbReference type="ARBA" id="ARBA00009749"/>
    </source>
</evidence>
<comment type="subcellular location">
    <subcellularLocation>
        <location evidence="9">Cell membrane</location>
        <topology evidence="9">Multi-pass membrane protein</topology>
    </subcellularLocation>
    <subcellularLocation>
        <location evidence="1">Membrane</location>
        <topology evidence="1">Multi-pass membrane protein</topology>
    </subcellularLocation>
</comment>
<keyword evidence="5 9" id="KW-0460">Magnesium</keyword>
<dbReference type="InterPro" id="IPR000644">
    <property type="entry name" value="CBS_dom"/>
</dbReference>
<dbReference type="InterPro" id="IPR006669">
    <property type="entry name" value="MgtE_transporter"/>
</dbReference>
<evidence type="ECO:0000313" key="12">
    <source>
        <dbReference type="Proteomes" id="UP001491552"/>
    </source>
</evidence>
<keyword evidence="12" id="KW-1185">Reference proteome</keyword>
<dbReference type="SUPFAM" id="SSF54631">
    <property type="entry name" value="CBS-domain pair"/>
    <property type="match status" value="1"/>
</dbReference>
<dbReference type="EMBL" id="JBBMFF010000141">
    <property type="protein sequence ID" value="MEQ2510264.1"/>
    <property type="molecule type" value="Genomic_DNA"/>
</dbReference>
<comment type="caution">
    <text evidence="11">The sequence shown here is derived from an EMBL/GenBank/DDBJ whole genome shotgun (WGS) entry which is preliminary data.</text>
</comment>
<gene>
    <name evidence="11" type="primary">mgtE</name>
    <name evidence="11" type="ORF">WMO66_03205</name>
</gene>
<dbReference type="InterPro" id="IPR036739">
    <property type="entry name" value="SLC41_membr_dom_sf"/>
</dbReference>
<accession>A0ABV1G4K5</accession>
<keyword evidence="9" id="KW-1003">Cell membrane</keyword>
<keyword evidence="4 9" id="KW-0812">Transmembrane</keyword>
<keyword evidence="8" id="KW-0129">CBS domain</keyword>
<dbReference type="SMART" id="SM00116">
    <property type="entry name" value="CBS"/>
    <property type="match status" value="2"/>
</dbReference>
<dbReference type="InterPro" id="IPR006667">
    <property type="entry name" value="SLC41_membr_dom"/>
</dbReference>
<dbReference type="CDD" id="cd04606">
    <property type="entry name" value="CBS_pair_Mg_transporter"/>
    <property type="match status" value="1"/>
</dbReference>
<dbReference type="InterPro" id="IPR046342">
    <property type="entry name" value="CBS_dom_sf"/>
</dbReference>
<dbReference type="InterPro" id="IPR006668">
    <property type="entry name" value="Mg_transptr_MgtE_intracell_dom"/>
</dbReference>
<comment type="subunit">
    <text evidence="9">Homodimer.</text>
</comment>
<name>A0ABV1G4K5_9FIRM</name>
<protein>
    <recommendedName>
        <fullName evidence="9">Magnesium transporter MgtE</fullName>
    </recommendedName>
</protein>
<evidence type="ECO:0000256" key="7">
    <source>
        <dbReference type="ARBA" id="ARBA00023136"/>
    </source>
</evidence>
<dbReference type="Gene3D" id="3.10.580.10">
    <property type="entry name" value="CBS-domain"/>
    <property type="match status" value="1"/>
</dbReference>
<dbReference type="Gene3D" id="1.10.357.20">
    <property type="entry name" value="SLC41 divalent cation transporters, integral membrane domain"/>
    <property type="match status" value="1"/>
</dbReference>
<keyword evidence="3 9" id="KW-0813">Transport</keyword>
<dbReference type="RefSeq" id="WP_349134968.1">
    <property type="nucleotide sequence ID" value="NZ_JBBMFF010000141.1"/>
</dbReference>
<dbReference type="PANTHER" id="PTHR43773">
    <property type="entry name" value="MAGNESIUM TRANSPORTER MGTE"/>
    <property type="match status" value="1"/>
</dbReference>
<comment type="similarity">
    <text evidence="2 9">Belongs to the SLC41A transporter family.</text>
</comment>
<keyword evidence="9" id="KW-0479">Metal-binding</keyword>
<dbReference type="Proteomes" id="UP001491552">
    <property type="component" value="Unassembled WGS sequence"/>
</dbReference>
<feature type="transmembrane region" description="Helical" evidence="9">
    <location>
        <begin position="432"/>
        <end position="457"/>
    </location>
</feature>
<feature type="domain" description="CBS" evidence="10">
    <location>
        <begin position="202"/>
        <end position="258"/>
    </location>
</feature>
<dbReference type="SUPFAM" id="SSF161093">
    <property type="entry name" value="MgtE membrane domain-like"/>
    <property type="match status" value="1"/>
</dbReference>
<comment type="function">
    <text evidence="9">Acts as a magnesium transporter.</text>
</comment>
<keyword evidence="6 9" id="KW-1133">Transmembrane helix</keyword>
<feature type="transmembrane region" description="Helical" evidence="9">
    <location>
        <begin position="393"/>
        <end position="420"/>
    </location>
</feature>
<proteinExistence type="inferred from homology"/>
<evidence type="ECO:0000259" key="10">
    <source>
        <dbReference type="PROSITE" id="PS51371"/>
    </source>
</evidence>
<organism evidence="11 12">
    <name type="scientific">Faecousia intestinalis</name>
    <dbReference type="NCBI Taxonomy" id="3133167"/>
    <lineage>
        <taxon>Bacteria</taxon>
        <taxon>Bacillati</taxon>
        <taxon>Bacillota</taxon>
        <taxon>Clostridia</taxon>
        <taxon>Eubacteriales</taxon>
        <taxon>Oscillospiraceae</taxon>
        <taxon>Faecousia</taxon>
    </lineage>
</organism>
<dbReference type="Pfam" id="PF01769">
    <property type="entry name" value="MgtE"/>
    <property type="match status" value="1"/>
</dbReference>
<comment type="caution">
    <text evidence="9">Lacks conserved residue(s) required for the propagation of feature annotation.</text>
</comment>
<evidence type="ECO:0000256" key="5">
    <source>
        <dbReference type="ARBA" id="ARBA00022842"/>
    </source>
</evidence>
<feature type="domain" description="CBS" evidence="10">
    <location>
        <begin position="138"/>
        <end position="200"/>
    </location>
</feature>
<dbReference type="PANTHER" id="PTHR43773:SF1">
    <property type="entry name" value="MAGNESIUM TRANSPORTER MGTE"/>
    <property type="match status" value="1"/>
</dbReference>
<feature type="transmembrane region" description="Helical" evidence="9">
    <location>
        <begin position="286"/>
        <end position="306"/>
    </location>
</feature>
<evidence type="ECO:0000256" key="9">
    <source>
        <dbReference type="RuleBase" id="RU362011"/>
    </source>
</evidence>
<evidence type="ECO:0000256" key="4">
    <source>
        <dbReference type="ARBA" id="ARBA00022692"/>
    </source>
</evidence>
<dbReference type="NCBIfam" id="TIGR00400">
    <property type="entry name" value="mgtE"/>
    <property type="match status" value="1"/>
</dbReference>
<dbReference type="Pfam" id="PF00571">
    <property type="entry name" value="CBS"/>
    <property type="match status" value="2"/>
</dbReference>
<reference evidence="11 12" key="1">
    <citation type="submission" date="2024-03" db="EMBL/GenBank/DDBJ databases">
        <title>Human intestinal bacterial collection.</title>
        <authorList>
            <person name="Pauvert C."/>
            <person name="Hitch T.C.A."/>
            <person name="Clavel T."/>
        </authorList>
    </citation>
    <scope>NUCLEOTIDE SEQUENCE [LARGE SCALE GENOMIC DNA]</scope>
    <source>
        <strain evidence="11 12">CLA-AA-H192</strain>
    </source>
</reference>
<feature type="transmembrane region" description="Helical" evidence="9">
    <location>
        <begin position="360"/>
        <end position="381"/>
    </location>
</feature>
<dbReference type="SMART" id="SM00924">
    <property type="entry name" value="MgtE_N"/>
    <property type="match status" value="1"/>
</dbReference>
<evidence type="ECO:0000256" key="6">
    <source>
        <dbReference type="ARBA" id="ARBA00022989"/>
    </source>
</evidence>
<evidence type="ECO:0000256" key="1">
    <source>
        <dbReference type="ARBA" id="ARBA00004141"/>
    </source>
</evidence>
<dbReference type="Gene3D" id="1.25.60.10">
    <property type="entry name" value="MgtE N-terminal domain-like"/>
    <property type="match status" value="1"/>
</dbReference>
<evidence type="ECO:0000256" key="3">
    <source>
        <dbReference type="ARBA" id="ARBA00022448"/>
    </source>
</evidence>
<sequence length="458" mass="50682">MADHTVTVESTLEALLVEKKYSTIRDILSTMNPADIASVFDGLEESRLPLLFRLLPKELAAETFVEMEPDAQELLIRGFSDSELREVLDELYVDDAVDIVEEMPANVVRRILSQADPDMRKDINEILRYPENSAGSIMTTEYVSLRPGMTVEEAILRIRRTGVDKETIYTCYVTKNRTLIGLVSVKDLLLAQDDDETVDKIMETNVISVHTHTDQEEVARMFSKYNFLALPVVDTENRMVGIVTFDDAMDVMEDEATEDMEIMGGMTPSDKTYLRSSTFDLFKHRIPWLMLLMVSATFTGLIITHFESALAAQVALTAFIPMLMDTGGNSGSQSSVTVIRSLSLGEIEFSDLPRVVWKEIRTAVLCGISLAAACFAKIMLVDRLMLGNEDVTCLVALVVCATMALTVLVAKVIGCVLPMLAKKVGFDPAVMASPFITTIVDALSLLIYFGIASVLLLN</sequence>
<evidence type="ECO:0000313" key="11">
    <source>
        <dbReference type="EMBL" id="MEQ2510264.1"/>
    </source>
</evidence>
<dbReference type="SUPFAM" id="SSF158791">
    <property type="entry name" value="MgtE N-terminal domain-like"/>
    <property type="match status" value="1"/>
</dbReference>
<keyword evidence="7 9" id="KW-0472">Membrane</keyword>
<dbReference type="Pfam" id="PF03448">
    <property type="entry name" value="MgtE_N"/>
    <property type="match status" value="1"/>
</dbReference>
<evidence type="ECO:0000256" key="8">
    <source>
        <dbReference type="PROSITE-ProRule" id="PRU00703"/>
    </source>
</evidence>